<evidence type="ECO:0000313" key="2">
    <source>
        <dbReference type="EnsemblPlants" id="TuG1812G0600001639.01.T01"/>
    </source>
</evidence>
<proteinExistence type="predicted"/>
<dbReference type="Gramene" id="TuG1812G0600001639.01.T01">
    <property type="protein sequence ID" value="TuG1812G0600001639.01.T01"/>
    <property type="gene ID" value="TuG1812G0600001639.01"/>
</dbReference>
<reference evidence="2" key="3">
    <citation type="submission" date="2022-06" db="UniProtKB">
        <authorList>
            <consortium name="EnsemblPlants"/>
        </authorList>
    </citation>
    <scope>IDENTIFICATION</scope>
</reference>
<reference evidence="3" key="1">
    <citation type="journal article" date="2013" name="Nature">
        <title>Draft genome of the wheat A-genome progenitor Triticum urartu.</title>
        <authorList>
            <person name="Ling H.Q."/>
            <person name="Zhao S."/>
            <person name="Liu D."/>
            <person name="Wang J."/>
            <person name="Sun H."/>
            <person name="Zhang C."/>
            <person name="Fan H."/>
            <person name="Li D."/>
            <person name="Dong L."/>
            <person name="Tao Y."/>
            <person name="Gao C."/>
            <person name="Wu H."/>
            <person name="Li Y."/>
            <person name="Cui Y."/>
            <person name="Guo X."/>
            <person name="Zheng S."/>
            <person name="Wang B."/>
            <person name="Yu K."/>
            <person name="Liang Q."/>
            <person name="Yang W."/>
            <person name="Lou X."/>
            <person name="Chen J."/>
            <person name="Feng M."/>
            <person name="Jian J."/>
            <person name="Zhang X."/>
            <person name="Luo G."/>
            <person name="Jiang Y."/>
            <person name="Liu J."/>
            <person name="Wang Z."/>
            <person name="Sha Y."/>
            <person name="Zhang B."/>
            <person name="Wu H."/>
            <person name="Tang D."/>
            <person name="Shen Q."/>
            <person name="Xue P."/>
            <person name="Zou S."/>
            <person name="Wang X."/>
            <person name="Liu X."/>
            <person name="Wang F."/>
            <person name="Yang Y."/>
            <person name="An X."/>
            <person name="Dong Z."/>
            <person name="Zhang K."/>
            <person name="Zhang X."/>
            <person name="Luo M.C."/>
            <person name="Dvorak J."/>
            <person name="Tong Y."/>
            <person name="Wang J."/>
            <person name="Yang H."/>
            <person name="Li Z."/>
            <person name="Wang D."/>
            <person name="Zhang A."/>
            <person name="Wang J."/>
        </authorList>
    </citation>
    <scope>NUCLEOTIDE SEQUENCE</scope>
    <source>
        <strain evidence="3">cv. G1812</strain>
    </source>
</reference>
<keyword evidence="3" id="KW-1185">Reference proteome</keyword>
<feature type="region of interest" description="Disordered" evidence="1">
    <location>
        <begin position="1"/>
        <end position="33"/>
    </location>
</feature>
<dbReference type="AlphaFoldDB" id="A0A8R7UTD6"/>
<reference evidence="2" key="2">
    <citation type="submission" date="2018-03" db="EMBL/GenBank/DDBJ databases">
        <title>The Triticum urartu genome reveals the dynamic nature of wheat genome evolution.</title>
        <authorList>
            <person name="Ling H."/>
            <person name="Ma B."/>
            <person name="Shi X."/>
            <person name="Liu H."/>
            <person name="Dong L."/>
            <person name="Sun H."/>
            <person name="Cao Y."/>
            <person name="Gao Q."/>
            <person name="Zheng S."/>
            <person name="Li Y."/>
            <person name="Yu Y."/>
            <person name="Du H."/>
            <person name="Qi M."/>
            <person name="Li Y."/>
            <person name="Yu H."/>
            <person name="Cui Y."/>
            <person name="Wang N."/>
            <person name="Chen C."/>
            <person name="Wu H."/>
            <person name="Zhao Y."/>
            <person name="Zhang J."/>
            <person name="Li Y."/>
            <person name="Zhou W."/>
            <person name="Zhang B."/>
            <person name="Hu W."/>
            <person name="Eijk M."/>
            <person name="Tang J."/>
            <person name="Witsenboer H."/>
            <person name="Zhao S."/>
            <person name="Li Z."/>
            <person name="Zhang A."/>
            <person name="Wang D."/>
            <person name="Liang C."/>
        </authorList>
    </citation>
    <scope>NUCLEOTIDE SEQUENCE [LARGE SCALE GENOMIC DNA]</scope>
    <source>
        <strain evidence="2">cv. G1812</strain>
    </source>
</reference>
<evidence type="ECO:0000256" key="1">
    <source>
        <dbReference type="SAM" id="MobiDB-lite"/>
    </source>
</evidence>
<organism evidence="2 3">
    <name type="scientific">Triticum urartu</name>
    <name type="common">Red wild einkorn</name>
    <name type="synonym">Crithodium urartu</name>
    <dbReference type="NCBI Taxonomy" id="4572"/>
    <lineage>
        <taxon>Eukaryota</taxon>
        <taxon>Viridiplantae</taxon>
        <taxon>Streptophyta</taxon>
        <taxon>Embryophyta</taxon>
        <taxon>Tracheophyta</taxon>
        <taxon>Spermatophyta</taxon>
        <taxon>Magnoliopsida</taxon>
        <taxon>Liliopsida</taxon>
        <taxon>Poales</taxon>
        <taxon>Poaceae</taxon>
        <taxon>BOP clade</taxon>
        <taxon>Pooideae</taxon>
        <taxon>Triticodae</taxon>
        <taxon>Triticeae</taxon>
        <taxon>Triticinae</taxon>
        <taxon>Triticum</taxon>
    </lineage>
</organism>
<name>A0A8R7UTD6_TRIUA</name>
<evidence type="ECO:0000313" key="3">
    <source>
        <dbReference type="Proteomes" id="UP000015106"/>
    </source>
</evidence>
<dbReference type="Proteomes" id="UP000015106">
    <property type="component" value="Chromosome 6"/>
</dbReference>
<feature type="compositionally biased region" description="Low complexity" evidence="1">
    <location>
        <begin position="16"/>
        <end position="33"/>
    </location>
</feature>
<dbReference type="EnsemblPlants" id="TuG1812G0600001639.01.T01">
    <property type="protein sequence ID" value="TuG1812G0600001639.01.T01"/>
    <property type="gene ID" value="TuG1812G0600001639.01"/>
</dbReference>
<accession>A0A8R7UTD6</accession>
<sequence>MHSATPDACETPKAISSSTVCSPSSRSLSNAPSVEWADRNGTTAVLLRQSSLSSQRDHALANINRSANRGASPSGSAVSEISYHADTTLKTNSHSITSVARLSSSSSGDSVYRSFRDISNLHAVVSETATHLRHSHDQSDMQLQIESMNVKPRHLQKLHPVVC</sequence>
<protein>
    <submittedName>
        <fullName evidence="2">Uncharacterized protein</fullName>
    </submittedName>
</protein>